<comment type="caution">
    <text evidence="1">The sequence shown here is derived from an EMBL/GenBank/DDBJ whole genome shotgun (WGS) entry which is preliminary data.</text>
</comment>
<dbReference type="EMBL" id="CM044704">
    <property type="protein sequence ID" value="KAI5666793.1"/>
    <property type="molecule type" value="Genomic_DNA"/>
</dbReference>
<accession>A0ACC0B2D6</accession>
<reference evidence="2" key="1">
    <citation type="journal article" date="2023" name="Nat. Plants">
        <title>Single-cell RNA sequencing provides a high-resolution roadmap for understanding the multicellular compartmentation of specialized metabolism.</title>
        <authorList>
            <person name="Sun S."/>
            <person name="Shen X."/>
            <person name="Li Y."/>
            <person name="Li Y."/>
            <person name="Wang S."/>
            <person name="Li R."/>
            <person name="Zhang H."/>
            <person name="Shen G."/>
            <person name="Guo B."/>
            <person name="Wei J."/>
            <person name="Xu J."/>
            <person name="St-Pierre B."/>
            <person name="Chen S."/>
            <person name="Sun C."/>
        </authorList>
    </citation>
    <scope>NUCLEOTIDE SEQUENCE [LARGE SCALE GENOMIC DNA]</scope>
</reference>
<organism evidence="1 2">
    <name type="scientific">Catharanthus roseus</name>
    <name type="common">Madagascar periwinkle</name>
    <name type="synonym">Vinca rosea</name>
    <dbReference type="NCBI Taxonomy" id="4058"/>
    <lineage>
        <taxon>Eukaryota</taxon>
        <taxon>Viridiplantae</taxon>
        <taxon>Streptophyta</taxon>
        <taxon>Embryophyta</taxon>
        <taxon>Tracheophyta</taxon>
        <taxon>Spermatophyta</taxon>
        <taxon>Magnoliopsida</taxon>
        <taxon>eudicotyledons</taxon>
        <taxon>Gunneridae</taxon>
        <taxon>Pentapetalae</taxon>
        <taxon>asterids</taxon>
        <taxon>lamiids</taxon>
        <taxon>Gentianales</taxon>
        <taxon>Apocynaceae</taxon>
        <taxon>Rauvolfioideae</taxon>
        <taxon>Vinceae</taxon>
        <taxon>Catharanthinae</taxon>
        <taxon>Catharanthus</taxon>
    </lineage>
</organism>
<evidence type="ECO:0000313" key="2">
    <source>
        <dbReference type="Proteomes" id="UP001060085"/>
    </source>
</evidence>
<gene>
    <name evidence="1" type="ORF">M9H77_16646</name>
</gene>
<proteinExistence type="predicted"/>
<dbReference type="Proteomes" id="UP001060085">
    <property type="component" value="Linkage Group LG04"/>
</dbReference>
<protein>
    <submittedName>
        <fullName evidence="1">Uncharacterized protein</fullName>
    </submittedName>
</protein>
<sequence length="251" mass="28600">MATTIDVVFPKTRHRLCIWHILDNSKKHIMGLRHKHDFIKLFNHVLKDTDILSLNLISIRGVYAYLFEYVCLILGRSVPSITGSSIVGDERKGSKNDMVHSSVWRRGILRKFLDLISASESNMNARECIEEGFKMMKGKIIAEVGPYYMDNSENEGRSCGIKDPVGRCTKRIRNVRKKSIVEIKCNQARGKRKSTSTRASRIQTTVQLSMTNEDLEKDLNAQSSEGQLSLEIYNFSDVDVSINSETFISFM</sequence>
<evidence type="ECO:0000313" key="1">
    <source>
        <dbReference type="EMBL" id="KAI5666793.1"/>
    </source>
</evidence>
<keyword evidence="2" id="KW-1185">Reference proteome</keyword>
<name>A0ACC0B2D6_CATRO</name>